<dbReference type="Gene3D" id="2.130.10.10">
    <property type="entry name" value="YVTN repeat-like/Quinoprotein amine dehydrogenase"/>
    <property type="match status" value="2"/>
</dbReference>
<gene>
    <name evidence="2" type="ORF">LTR36_002244</name>
</gene>
<dbReference type="AlphaFoldDB" id="A0AAV9JLA5"/>
<feature type="region of interest" description="Disordered" evidence="1">
    <location>
        <begin position="1"/>
        <end position="41"/>
    </location>
</feature>
<feature type="region of interest" description="Disordered" evidence="1">
    <location>
        <begin position="240"/>
        <end position="260"/>
    </location>
</feature>
<evidence type="ECO:0000313" key="2">
    <source>
        <dbReference type="EMBL" id="KAK4546107.1"/>
    </source>
</evidence>
<dbReference type="Proteomes" id="UP001324427">
    <property type="component" value="Unassembled WGS sequence"/>
</dbReference>
<dbReference type="SUPFAM" id="SSF101908">
    <property type="entry name" value="Putative isomerase YbhE"/>
    <property type="match status" value="1"/>
</dbReference>
<dbReference type="Pfam" id="PF00400">
    <property type="entry name" value="WD40"/>
    <property type="match status" value="2"/>
</dbReference>
<accession>A0AAV9JLA5</accession>
<protein>
    <submittedName>
        <fullName evidence="2">Uncharacterized protein</fullName>
    </submittedName>
</protein>
<feature type="region of interest" description="Disordered" evidence="1">
    <location>
        <begin position="510"/>
        <end position="533"/>
    </location>
</feature>
<keyword evidence="3" id="KW-1185">Reference proteome</keyword>
<name>A0AAV9JLA5_9PEZI</name>
<evidence type="ECO:0000313" key="3">
    <source>
        <dbReference type="Proteomes" id="UP001324427"/>
    </source>
</evidence>
<proteinExistence type="predicted"/>
<dbReference type="InterPro" id="IPR051959">
    <property type="entry name" value="PAK1-Kinase_Regulator"/>
</dbReference>
<comment type="caution">
    <text evidence="2">The sequence shown here is derived from an EMBL/GenBank/DDBJ whole genome shotgun (WGS) entry which is preliminary data.</text>
</comment>
<sequence>MATITAPVTGKRKRQNVPGKASISKKPATEPAVNGKKKSAAARVDAKVAQVGPDGAGVPSKPIAVAVSAPQDDGPLFLQIVTGSYERTLHGISASVPRHLLQTAPDVEDPAAAPDVTFSDTFLFAAHSSSIRCLAVSPPTEADKRFLATGGSDERINVYSVSTAPPKADGKAALPSLTANAVTENPRNRSLGSLIHHDRAITRLDFPAKGKLFSAAEDNTIAISRTRDWTVLSSIKAPIPKAQGRPSGDTAAPGETPAGVNDFAIHPSQKLMLSVGRGERSLRLWNLMTGKKAGVLNFDRNLLVQVGESKYSSGEGRRVLWTTDGEAYIVGFERGAAVFGIDSKPKAIIRPSPSTKLHQSRVLRMGGEDGSEVFAASTEDGRVLFFGLDVSQQSEETNKLPLCACLAQLGGQAAGISGRIKDFEILRLKTAGAKPGFVLLIITASSDGAVRLWSMPDAFDAVDSVTADEKVNVAEGAPKQVGSLIATLETGSRITCLGAFVLDGKASEDAANGQDDAATGADEGDERLSSEED</sequence>
<dbReference type="InterPro" id="IPR001680">
    <property type="entry name" value="WD40_rpt"/>
</dbReference>
<dbReference type="PANTHER" id="PTHR44675:SF1">
    <property type="entry name" value="P21-ACTIVATED PROTEIN KINASE-INTERACTING PROTEIN 1"/>
    <property type="match status" value="1"/>
</dbReference>
<organism evidence="2 3">
    <name type="scientific">Oleoguttula mirabilis</name>
    <dbReference type="NCBI Taxonomy" id="1507867"/>
    <lineage>
        <taxon>Eukaryota</taxon>
        <taxon>Fungi</taxon>
        <taxon>Dikarya</taxon>
        <taxon>Ascomycota</taxon>
        <taxon>Pezizomycotina</taxon>
        <taxon>Dothideomycetes</taxon>
        <taxon>Dothideomycetidae</taxon>
        <taxon>Mycosphaerellales</taxon>
        <taxon>Teratosphaeriaceae</taxon>
        <taxon>Oleoguttula</taxon>
    </lineage>
</organism>
<dbReference type="SMART" id="SM00320">
    <property type="entry name" value="WD40"/>
    <property type="match status" value="4"/>
</dbReference>
<dbReference type="PANTHER" id="PTHR44675">
    <property type="entry name" value="PAK1 INTERACTING PROTEIN 1"/>
    <property type="match status" value="1"/>
</dbReference>
<dbReference type="EMBL" id="JAVFHQ010000016">
    <property type="protein sequence ID" value="KAK4546107.1"/>
    <property type="molecule type" value="Genomic_DNA"/>
</dbReference>
<reference evidence="2 3" key="1">
    <citation type="submission" date="2021-11" db="EMBL/GenBank/DDBJ databases">
        <title>Black yeast isolated from Biological Soil Crust.</title>
        <authorList>
            <person name="Kurbessoian T."/>
        </authorList>
    </citation>
    <scope>NUCLEOTIDE SEQUENCE [LARGE SCALE GENOMIC DNA]</scope>
    <source>
        <strain evidence="2 3">CCFEE 5522</strain>
    </source>
</reference>
<evidence type="ECO:0000256" key="1">
    <source>
        <dbReference type="SAM" id="MobiDB-lite"/>
    </source>
</evidence>
<dbReference type="InterPro" id="IPR015943">
    <property type="entry name" value="WD40/YVTN_repeat-like_dom_sf"/>
</dbReference>